<dbReference type="CDD" id="cd00154">
    <property type="entry name" value="Rab"/>
    <property type="match status" value="1"/>
</dbReference>
<proteinExistence type="predicted"/>
<accession>A2DFV5</accession>
<dbReference type="InterPro" id="IPR001806">
    <property type="entry name" value="Small_GTPase"/>
</dbReference>
<dbReference type="PRINTS" id="PR00449">
    <property type="entry name" value="RASTRNSFRMNG"/>
</dbReference>
<dbReference type="SMART" id="SM00173">
    <property type="entry name" value="RAS"/>
    <property type="match status" value="1"/>
</dbReference>
<keyword evidence="2" id="KW-0342">GTP-binding</keyword>
<dbReference type="NCBIfam" id="TIGR00231">
    <property type="entry name" value="small_GTP"/>
    <property type="match status" value="1"/>
</dbReference>
<dbReference type="STRING" id="5722.A2DFV5"/>
<dbReference type="OrthoDB" id="63533at2759"/>
<reference evidence="3" key="2">
    <citation type="journal article" date="2007" name="Science">
        <title>Draft genome sequence of the sexually transmitted pathogen Trichomonas vaginalis.</title>
        <authorList>
            <person name="Carlton J.M."/>
            <person name="Hirt R.P."/>
            <person name="Silva J.C."/>
            <person name="Delcher A.L."/>
            <person name="Schatz M."/>
            <person name="Zhao Q."/>
            <person name="Wortman J.R."/>
            <person name="Bidwell S.L."/>
            <person name="Alsmark U.C.M."/>
            <person name="Besteiro S."/>
            <person name="Sicheritz-Ponten T."/>
            <person name="Noel C.J."/>
            <person name="Dacks J.B."/>
            <person name="Foster P.G."/>
            <person name="Simillion C."/>
            <person name="Van de Peer Y."/>
            <person name="Miranda-Saavedra D."/>
            <person name="Barton G.J."/>
            <person name="Westrop G.D."/>
            <person name="Mueller S."/>
            <person name="Dessi D."/>
            <person name="Fiori P.L."/>
            <person name="Ren Q."/>
            <person name="Paulsen I."/>
            <person name="Zhang H."/>
            <person name="Bastida-Corcuera F.D."/>
            <person name="Simoes-Barbosa A."/>
            <person name="Brown M.T."/>
            <person name="Hayes R.D."/>
            <person name="Mukherjee M."/>
            <person name="Okumura C.Y."/>
            <person name="Schneider R."/>
            <person name="Smith A.J."/>
            <person name="Vanacova S."/>
            <person name="Villalvazo M."/>
            <person name="Haas B.J."/>
            <person name="Pertea M."/>
            <person name="Feldblyum T.V."/>
            <person name="Utterback T.R."/>
            <person name="Shu C.L."/>
            <person name="Osoegawa K."/>
            <person name="de Jong P.J."/>
            <person name="Hrdy I."/>
            <person name="Horvathova L."/>
            <person name="Zubacova Z."/>
            <person name="Dolezal P."/>
            <person name="Malik S.B."/>
            <person name="Logsdon J.M. Jr."/>
            <person name="Henze K."/>
            <person name="Gupta A."/>
            <person name="Wang C.C."/>
            <person name="Dunne R.L."/>
            <person name="Upcroft J.A."/>
            <person name="Upcroft P."/>
            <person name="White O."/>
            <person name="Salzberg S.L."/>
            <person name="Tang P."/>
            <person name="Chiu C.-H."/>
            <person name="Lee Y.-S."/>
            <person name="Embley T.M."/>
            <person name="Coombs G.H."/>
            <person name="Mottram J.C."/>
            <person name="Tachezy J."/>
            <person name="Fraser-Liggett C.M."/>
            <person name="Johnson P.J."/>
        </authorList>
    </citation>
    <scope>NUCLEOTIDE SEQUENCE [LARGE SCALE GENOMIC DNA]</scope>
    <source>
        <strain evidence="3">G3</strain>
    </source>
</reference>
<reference evidence="3" key="1">
    <citation type="submission" date="2006-10" db="EMBL/GenBank/DDBJ databases">
        <authorList>
            <person name="Amadeo P."/>
            <person name="Zhao Q."/>
            <person name="Wortman J."/>
            <person name="Fraser-Liggett C."/>
            <person name="Carlton J."/>
        </authorList>
    </citation>
    <scope>NUCLEOTIDE SEQUENCE</scope>
    <source>
        <strain evidence="3">G3</strain>
    </source>
</reference>
<dbReference type="VEuPathDB" id="TrichDB:TVAG_391920"/>
<dbReference type="SMART" id="SM00176">
    <property type="entry name" value="RAN"/>
    <property type="match status" value="1"/>
</dbReference>
<dbReference type="SUPFAM" id="SSF52540">
    <property type="entry name" value="P-loop containing nucleoside triphosphate hydrolases"/>
    <property type="match status" value="1"/>
</dbReference>
<dbReference type="RefSeq" id="XP_001581794.1">
    <property type="nucleotide sequence ID" value="XM_001581744.1"/>
</dbReference>
<evidence type="ECO:0000256" key="1">
    <source>
        <dbReference type="ARBA" id="ARBA00022741"/>
    </source>
</evidence>
<dbReference type="PANTHER" id="PTHR47977">
    <property type="entry name" value="RAS-RELATED PROTEIN RAB"/>
    <property type="match status" value="1"/>
</dbReference>
<dbReference type="EMBL" id="DS113195">
    <property type="protein sequence ID" value="EAY20808.1"/>
    <property type="molecule type" value="Genomic_DNA"/>
</dbReference>
<dbReference type="PROSITE" id="PS51419">
    <property type="entry name" value="RAB"/>
    <property type="match status" value="1"/>
</dbReference>
<dbReference type="GO" id="GO:0005525">
    <property type="term" value="F:GTP binding"/>
    <property type="evidence" value="ECO:0007669"/>
    <property type="project" value="UniProtKB-KW"/>
</dbReference>
<evidence type="ECO:0000313" key="3">
    <source>
        <dbReference type="EMBL" id="EAY20808.1"/>
    </source>
</evidence>
<dbReference type="InParanoid" id="A2DFV5"/>
<dbReference type="FunFam" id="3.40.50.300:FF:000808">
    <property type="entry name" value="Small GTP-binding protein, putative"/>
    <property type="match status" value="1"/>
</dbReference>
<dbReference type="PROSITE" id="PS51420">
    <property type="entry name" value="RHO"/>
    <property type="match status" value="1"/>
</dbReference>
<dbReference type="PROSITE" id="PS51421">
    <property type="entry name" value="RAS"/>
    <property type="match status" value="1"/>
</dbReference>
<dbReference type="KEGG" id="tva:5466352"/>
<dbReference type="GO" id="GO:0006886">
    <property type="term" value="P:intracellular protein transport"/>
    <property type="evidence" value="ECO:0000318"/>
    <property type="project" value="GO_Central"/>
</dbReference>
<dbReference type="SMR" id="A2DFV5"/>
<evidence type="ECO:0000313" key="4">
    <source>
        <dbReference type="Proteomes" id="UP000001542"/>
    </source>
</evidence>
<dbReference type="GO" id="GO:0006897">
    <property type="term" value="P:endocytosis"/>
    <property type="evidence" value="ECO:0000318"/>
    <property type="project" value="GO_Central"/>
</dbReference>
<keyword evidence="4" id="KW-1185">Reference proteome</keyword>
<keyword evidence="1" id="KW-0547">Nucleotide-binding</keyword>
<dbReference type="SMART" id="SM00174">
    <property type="entry name" value="RHO"/>
    <property type="match status" value="1"/>
</dbReference>
<gene>
    <name evidence="3" type="ORF">TVAG_391920</name>
</gene>
<dbReference type="InterPro" id="IPR027417">
    <property type="entry name" value="P-loop_NTPase"/>
</dbReference>
<name>A2DFV5_TRIV3</name>
<dbReference type="OMA" id="TNMVMAL"/>
<sequence>MSEINQIKCVFLGDSGVGKTCMLHRYINGTFITPTSPTIGGSYLSKVITYEGHKIDLMLWDTAGQEMYRGLAPMYYRNAKIAFIVYDVSSAKSFESVMYWVEELRQNTGNDMIIAIVGNKCDLDSKRVVDFEKAENFAKSVNGVYIETSAKSGYGIDQLFETGVRLVMTSASKVIKPSVELENKQEKKEESACC</sequence>
<dbReference type="SMART" id="SM00175">
    <property type="entry name" value="RAB"/>
    <property type="match status" value="1"/>
</dbReference>
<dbReference type="GO" id="GO:0012505">
    <property type="term" value="C:endomembrane system"/>
    <property type="evidence" value="ECO:0000318"/>
    <property type="project" value="GO_Central"/>
</dbReference>
<dbReference type="InterPro" id="IPR050227">
    <property type="entry name" value="Rab"/>
</dbReference>
<dbReference type="eggNOG" id="KOG0092">
    <property type="taxonomic scope" value="Eukaryota"/>
</dbReference>
<evidence type="ECO:0000256" key="2">
    <source>
        <dbReference type="ARBA" id="ARBA00023134"/>
    </source>
</evidence>
<dbReference type="VEuPathDB" id="TrichDB:TVAGG3_0322790"/>
<dbReference type="AlphaFoldDB" id="A2DFV5"/>
<organism evidence="3 4">
    <name type="scientific">Trichomonas vaginalis (strain ATCC PRA-98 / G3)</name>
    <dbReference type="NCBI Taxonomy" id="412133"/>
    <lineage>
        <taxon>Eukaryota</taxon>
        <taxon>Metamonada</taxon>
        <taxon>Parabasalia</taxon>
        <taxon>Trichomonadida</taxon>
        <taxon>Trichomonadidae</taxon>
        <taxon>Trichomonas</taxon>
    </lineage>
</organism>
<dbReference type="Gene3D" id="3.40.50.300">
    <property type="entry name" value="P-loop containing nucleotide triphosphate hydrolases"/>
    <property type="match status" value="1"/>
</dbReference>
<dbReference type="GO" id="GO:0003924">
    <property type="term" value="F:GTPase activity"/>
    <property type="evidence" value="ECO:0000318"/>
    <property type="project" value="GO_Central"/>
</dbReference>
<dbReference type="InterPro" id="IPR005225">
    <property type="entry name" value="Small_GTP-bd"/>
</dbReference>
<dbReference type="Proteomes" id="UP000001542">
    <property type="component" value="Unassembled WGS sequence"/>
</dbReference>
<protein>
    <submittedName>
        <fullName evidence="3">Small GTP-binding protein, putative</fullName>
    </submittedName>
</protein>
<dbReference type="Pfam" id="PF00071">
    <property type="entry name" value="Ras"/>
    <property type="match status" value="1"/>
</dbReference>